<accession>A0A813LKY2</accession>
<dbReference type="EMBL" id="CAJNNW010036163">
    <property type="protein sequence ID" value="CAE8732457.1"/>
    <property type="molecule type" value="Genomic_DNA"/>
</dbReference>
<dbReference type="InterPro" id="IPR002539">
    <property type="entry name" value="MaoC-like_dom"/>
</dbReference>
<dbReference type="Pfam" id="PF01575">
    <property type="entry name" value="MaoC_dehydratas"/>
    <property type="match status" value="1"/>
</dbReference>
<feature type="domain" description="MaoC-like" evidence="1">
    <location>
        <begin position="112"/>
        <end position="207"/>
    </location>
</feature>
<feature type="non-terminal residue" evidence="2">
    <location>
        <position position="245"/>
    </location>
</feature>
<dbReference type="SUPFAM" id="SSF54637">
    <property type="entry name" value="Thioesterase/thiol ester dehydrase-isomerase"/>
    <property type="match status" value="1"/>
</dbReference>
<dbReference type="InterPro" id="IPR052342">
    <property type="entry name" value="MCH/BMMD"/>
</dbReference>
<protein>
    <recommendedName>
        <fullName evidence="1">MaoC-like domain-containing protein</fullName>
    </recommendedName>
</protein>
<dbReference type="PANTHER" id="PTHR43664:SF1">
    <property type="entry name" value="BETA-METHYLMALYL-COA DEHYDRATASE"/>
    <property type="match status" value="1"/>
</dbReference>
<dbReference type="Proteomes" id="UP000626109">
    <property type="component" value="Unassembled WGS sequence"/>
</dbReference>
<dbReference type="InterPro" id="IPR040442">
    <property type="entry name" value="Pyrv_kinase-like_dom_sf"/>
</dbReference>
<dbReference type="InterPro" id="IPR015813">
    <property type="entry name" value="Pyrv/PenolPyrv_kinase-like_dom"/>
</dbReference>
<evidence type="ECO:0000313" key="2">
    <source>
        <dbReference type="EMBL" id="CAE8732457.1"/>
    </source>
</evidence>
<gene>
    <name evidence="2" type="ORF">PGLA2088_LOCUS46405</name>
</gene>
<name>A0A813LKY2_POLGL</name>
<dbReference type="GO" id="GO:0003824">
    <property type="term" value="F:catalytic activity"/>
    <property type="evidence" value="ECO:0007669"/>
    <property type="project" value="InterPro"/>
</dbReference>
<dbReference type="InterPro" id="IPR029069">
    <property type="entry name" value="HotDog_dom_sf"/>
</dbReference>
<dbReference type="Gene3D" id="3.10.129.10">
    <property type="entry name" value="Hotdog Thioesterase"/>
    <property type="match status" value="1"/>
</dbReference>
<sequence length="245" mass="27115">DTGFDGKMTIHPDQIDVVNAAFSPSKEELADAKELLEAADGQLGAFRFKGQMVDVPHLKQAQKLIDRAGSDEHAESAVPAEKAKVKPEWPDGPYHGKWLEELTEGLMIPHALTRTVTETDNLLFTALSMNPAKMHLDYESAKKTQFKKPLVNSLFTMSLLVGVSVLETTHGTTIANLGFEEVLFPRPVFIGDSLRAETEVVKSRPSKSDPTQGIVTFMHRMYNQNGDIVCTARRNALMRARPSKL</sequence>
<reference evidence="2" key="1">
    <citation type="submission" date="2021-02" db="EMBL/GenBank/DDBJ databases">
        <authorList>
            <person name="Dougan E. K."/>
            <person name="Rhodes N."/>
            <person name="Thang M."/>
            <person name="Chan C."/>
        </authorList>
    </citation>
    <scope>NUCLEOTIDE SEQUENCE</scope>
</reference>
<dbReference type="CDD" id="cd03451">
    <property type="entry name" value="FkbR2"/>
    <property type="match status" value="1"/>
</dbReference>
<dbReference type="PANTHER" id="PTHR43664">
    <property type="entry name" value="MONOAMINE OXIDASE-RELATED"/>
    <property type="match status" value="1"/>
</dbReference>
<dbReference type="AlphaFoldDB" id="A0A813LKY2"/>
<dbReference type="Pfam" id="PF15617">
    <property type="entry name" value="C-C_Bond_Lyase"/>
    <property type="match status" value="1"/>
</dbReference>
<dbReference type="SUPFAM" id="SSF51621">
    <property type="entry name" value="Phosphoenolpyruvate/pyruvate domain"/>
    <property type="match status" value="1"/>
</dbReference>
<comment type="caution">
    <text evidence="2">The sequence shown here is derived from an EMBL/GenBank/DDBJ whole genome shotgun (WGS) entry which is preliminary data.</text>
</comment>
<proteinExistence type="predicted"/>
<evidence type="ECO:0000259" key="1">
    <source>
        <dbReference type="Pfam" id="PF01575"/>
    </source>
</evidence>
<dbReference type="Gene3D" id="3.20.20.60">
    <property type="entry name" value="Phosphoenolpyruvate-binding domains"/>
    <property type="match status" value="1"/>
</dbReference>
<evidence type="ECO:0000313" key="3">
    <source>
        <dbReference type="Proteomes" id="UP000626109"/>
    </source>
</evidence>
<dbReference type="InterPro" id="IPR039480">
    <property type="entry name" value="C-C_Bond_Lyase-like"/>
</dbReference>
<organism evidence="2 3">
    <name type="scientific">Polarella glacialis</name>
    <name type="common">Dinoflagellate</name>
    <dbReference type="NCBI Taxonomy" id="89957"/>
    <lineage>
        <taxon>Eukaryota</taxon>
        <taxon>Sar</taxon>
        <taxon>Alveolata</taxon>
        <taxon>Dinophyceae</taxon>
        <taxon>Suessiales</taxon>
        <taxon>Suessiaceae</taxon>
        <taxon>Polarella</taxon>
    </lineage>
</organism>